<organism evidence="1">
    <name type="scientific">Bradyrhizobium septentrionale</name>
    <dbReference type="NCBI Taxonomy" id="1404411"/>
    <lineage>
        <taxon>Bacteria</taxon>
        <taxon>Pseudomonadati</taxon>
        <taxon>Pseudomonadota</taxon>
        <taxon>Alphaproteobacteria</taxon>
        <taxon>Hyphomicrobiales</taxon>
        <taxon>Nitrobacteraceae</taxon>
        <taxon>Bradyrhizobium</taxon>
    </lineage>
</organism>
<reference evidence="1" key="1">
    <citation type="submission" date="2020-06" db="EMBL/GenBank/DDBJ databases">
        <title>Whole Genome Sequence of Bradyrhizobium sp. Strain 1S1.</title>
        <authorList>
            <person name="Bromfield E.S.P."/>
            <person name="Cloutier S."/>
        </authorList>
    </citation>
    <scope>NUCLEOTIDE SEQUENCE [LARGE SCALE GENOMIC DNA]</scope>
    <source>
        <strain evidence="1">1S1</strain>
    </source>
</reference>
<name>A0A973W501_9BRAD</name>
<gene>
    <name evidence="1" type="ORF">HAP48_031200</name>
</gene>
<evidence type="ECO:0000313" key="1">
    <source>
        <dbReference type="EMBL" id="NVI47349.1"/>
    </source>
</evidence>
<proteinExistence type="predicted"/>
<dbReference type="EMBL" id="JAAOLE020000001">
    <property type="protein sequence ID" value="NVI47349.1"/>
    <property type="molecule type" value="Genomic_DNA"/>
</dbReference>
<protein>
    <submittedName>
        <fullName evidence="1">Uncharacterized protein</fullName>
    </submittedName>
</protein>
<dbReference type="RefSeq" id="WP_166207657.1">
    <property type="nucleotide sequence ID" value="NZ_CP088285.1"/>
</dbReference>
<comment type="caution">
    <text evidence="1">The sequence shown here is derived from an EMBL/GenBank/DDBJ whole genome shotgun (WGS) entry which is preliminary data.</text>
</comment>
<accession>A0A973W501</accession>
<dbReference type="AlphaFoldDB" id="A0A973W501"/>
<sequence length="442" mass="50163">MRILILHELDDLGSARRTSINHAFALVKYAPQHEYTLHSARQPVTARLREQAFDAIILDTTFLCWRWARPKSLWLDRLLDAYDFIAKSDAVKVALPQDEYDHAEILDNWLSDWKVDLIYSVCHDHHAEFYPRARKHARVLEALTGYVDDADIGLMQRFAVPFKDREIDVGYRARALPAYFGRIGQVKTELGDRFRSSMADRQLKLDISTQARDALVGDAWLQFLGNSKFTLGCESGSSLLDARGEIRECVERRLQRNPAASFEELEQACFAGQDMRNVYTAAGPRLFEAAIARSCQILTPGNYAGALKAGEHYIALAPDCSNAEDVYEQMLDEDANQARIEACYRALVEDPKFRYRNFVAGLLAEVRDAAVRKGRRLPDCGSSTGAVTDELALRESFTRAVLRAHQHHIEDVKEIRLLPNFLHAVVVTLVRQMLSLARRIRG</sequence>